<sequence>MYKTGDSMIEVRELLIKAFASAWPVRQAELQGTDRDSYIQSSITVINMLQVSPEMIYAEEGPGLTDGEELDHLDDLVRTDGRWVYYGVPAENYFLVTWMCDEAAARQKVADLLAQGGCVACVVNLDEEWQFA</sequence>
<accession>A0A9D2S4G5</accession>
<protein>
    <submittedName>
        <fullName evidence="1">Uncharacterized protein</fullName>
    </submittedName>
</protein>
<reference evidence="1" key="2">
    <citation type="submission" date="2021-04" db="EMBL/GenBank/DDBJ databases">
        <authorList>
            <person name="Gilroy R."/>
        </authorList>
    </citation>
    <scope>NUCLEOTIDE SEQUENCE</scope>
    <source>
        <strain evidence="1">ChiBcec8-13705</strain>
    </source>
</reference>
<comment type="caution">
    <text evidence="1">The sequence shown here is derived from an EMBL/GenBank/DDBJ whole genome shotgun (WGS) entry which is preliminary data.</text>
</comment>
<name>A0A9D2S4G5_9FIRM</name>
<gene>
    <name evidence="1" type="ORF">H9945_10695</name>
</gene>
<dbReference type="EMBL" id="DWYG01000181">
    <property type="protein sequence ID" value="HJB42951.1"/>
    <property type="molecule type" value="Genomic_DNA"/>
</dbReference>
<organism evidence="1 2">
    <name type="scientific">Candidatus Gemmiger avicola</name>
    <dbReference type="NCBI Taxonomy" id="2838605"/>
    <lineage>
        <taxon>Bacteria</taxon>
        <taxon>Bacillati</taxon>
        <taxon>Bacillota</taxon>
        <taxon>Clostridia</taxon>
        <taxon>Eubacteriales</taxon>
        <taxon>Gemmiger</taxon>
    </lineage>
</organism>
<evidence type="ECO:0000313" key="2">
    <source>
        <dbReference type="Proteomes" id="UP000886803"/>
    </source>
</evidence>
<evidence type="ECO:0000313" key="1">
    <source>
        <dbReference type="EMBL" id="HJB42951.1"/>
    </source>
</evidence>
<reference evidence="1" key="1">
    <citation type="journal article" date="2021" name="PeerJ">
        <title>Extensive microbial diversity within the chicken gut microbiome revealed by metagenomics and culture.</title>
        <authorList>
            <person name="Gilroy R."/>
            <person name="Ravi A."/>
            <person name="Getino M."/>
            <person name="Pursley I."/>
            <person name="Horton D.L."/>
            <person name="Alikhan N.F."/>
            <person name="Baker D."/>
            <person name="Gharbi K."/>
            <person name="Hall N."/>
            <person name="Watson M."/>
            <person name="Adriaenssens E.M."/>
            <person name="Foster-Nyarko E."/>
            <person name="Jarju S."/>
            <person name="Secka A."/>
            <person name="Antonio M."/>
            <person name="Oren A."/>
            <person name="Chaudhuri R.R."/>
            <person name="La Ragione R."/>
            <person name="Hildebrand F."/>
            <person name="Pallen M.J."/>
        </authorList>
    </citation>
    <scope>NUCLEOTIDE SEQUENCE</scope>
    <source>
        <strain evidence="1">ChiBcec8-13705</strain>
    </source>
</reference>
<dbReference type="AlphaFoldDB" id="A0A9D2S4G5"/>
<proteinExistence type="predicted"/>
<dbReference type="Proteomes" id="UP000886803">
    <property type="component" value="Unassembled WGS sequence"/>
</dbReference>